<accession>A0A1E3UB59</accession>
<gene>
    <name evidence="1" type="ORF">BEI59_25110</name>
    <name evidence="2" type="ORF">BEI63_27870</name>
</gene>
<keyword evidence="4" id="KW-1185">Reference proteome</keyword>
<evidence type="ECO:0000313" key="2">
    <source>
        <dbReference type="EMBL" id="ODR46606.1"/>
    </source>
</evidence>
<name>A0A1E3UB59_9FIRM</name>
<dbReference type="Proteomes" id="UP000094271">
    <property type="component" value="Unassembled WGS sequence"/>
</dbReference>
<sequence length="83" mass="9180">MLNLLSHKKYILLRSILLVFRGICPANPLIFSKNSYSSAFSRRLCQSRSPCRPPFPSPPDLALPCGAAPCKDSCKGRYKRAGP</sequence>
<comment type="caution">
    <text evidence="1">The sequence shown here is derived from an EMBL/GenBank/DDBJ whole genome shotgun (WGS) entry which is preliminary data.</text>
</comment>
<evidence type="ECO:0000313" key="1">
    <source>
        <dbReference type="EMBL" id="ODR46422.1"/>
    </source>
</evidence>
<evidence type="ECO:0000313" key="3">
    <source>
        <dbReference type="Proteomes" id="UP000094271"/>
    </source>
</evidence>
<protein>
    <submittedName>
        <fullName evidence="1">Uncharacterized protein</fullName>
    </submittedName>
</protein>
<dbReference type="Proteomes" id="UP000094869">
    <property type="component" value="Unassembled WGS sequence"/>
</dbReference>
<dbReference type="AlphaFoldDB" id="A0A1E3UB59"/>
<dbReference type="EMBL" id="MEHA01000024">
    <property type="protein sequence ID" value="ODR46422.1"/>
    <property type="molecule type" value="Genomic_DNA"/>
</dbReference>
<reference evidence="2 4" key="1">
    <citation type="submission" date="2016-08" db="EMBL/GenBank/DDBJ databases">
        <title>Characterization of Isolates of Eisenbergiella tayi Derived from Blood Cultures, Using Whole Genome Sequencing.</title>
        <authorList>
            <person name="Bernier A.-M."/>
            <person name="Burdz T."/>
            <person name="Wiebe D."/>
            <person name="Bernard K."/>
        </authorList>
    </citation>
    <scope>NUCLEOTIDE SEQUENCE [LARGE SCALE GENOMIC DNA]</scope>
    <source>
        <strain evidence="2 4">NML120146</strain>
    </source>
</reference>
<organism evidence="1 3">
    <name type="scientific">Eisenbergiella tayi</name>
    <dbReference type="NCBI Taxonomy" id="1432052"/>
    <lineage>
        <taxon>Bacteria</taxon>
        <taxon>Bacillati</taxon>
        <taxon>Bacillota</taxon>
        <taxon>Clostridia</taxon>
        <taxon>Lachnospirales</taxon>
        <taxon>Lachnospiraceae</taxon>
        <taxon>Eisenbergiella</taxon>
    </lineage>
</organism>
<evidence type="ECO:0000313" key="4">
    <source>
        <dbReference type="Proteomes" id="UP000094869"/>
    </source>
</evidence>
<proteinExistence type="predicted"/>
<reference evidence="1 3" key="2">
    <citation type="submission" date="2016-08" db="EMBL/GenBank/DDBJ databases">
        <authorList>
            <person name="Seilhamer J.J."/>
        </authorList>
    </citation>
    <scope>NUCLEOTIDE SEQUENCE [LARGE SCALE GENOMIC DNA]</scope>
    <source>
        <strain evidence="1 3">NML150140-1</strain>
    </source>
</reference>
<dbReference type="EMBL" id="MEHD01000049">
    <property type="protein sequence ID" value="ODR46606.1"/>
    <property type="molecule type" value="Genomic_DNA"/>
</dbReference>